<dbReference type="PANTHER" id="PTHR11102">
    <property type="entry name" value="SEL-1-LIKE PROTEIN"/>
    <property type="match status" value="1"/>
</dbReference>
<proteinExistence type="inferred from homology"/>
<dbReference type="KEGG" id="bbes:BESB_012420"/>
<dbReference type="RefSeq" id="XP_029216639.1">
    <property type="nucleotide sequence ID" value="XM_029359972.1"/>
</dbReference>
<evidence type="ECO:0000256" key="1">
    <source>
        <dbReference type="ARBA" id="ARBA00038101"/>
    </source>
</evidence>
<dbReference type="PANTHER" id="PTHR11102:SF147">
    <property type="entry name" value="SEL1L ADAPTOR SUBUNIT OF ERAD E3 UBIQUITIN LIGASE"/>
    <property type="match status" value="1"/>
</dbReference>
<dbReference type="AlphaFoldDB" id="A0A2A9MB70"/>
<dbReference type="GO" id="GO:0005789">
    <property type="term" value="C:endoplasmic reticulum membrane"/>
    <property type="evidence" value="ECO:0007669"/>
    <property type="project" value="TreeGrafter"/>
</dbReference>
<evidence type="ECO:0000256" key="2">
    <source>
        <dbReference type="SAM" id="MobiDB-lite"/>
    </source>
</evidence>
<dbReference type="SUPFAM" id="SSF81901">
    <property type="entry name" value="HCP-like"/>
    <property type="match status" value="3"/>
</dbReference>
<keyword evidence="5" id="KW-1185">Reference proteome</keyword>
<dbReference type="InterPro" id="IPR011990">
    <property type="entry name" value="TPR-like_helical_dom_sf"/>
</dbReference>
<dbReference type="InterPro" id="IPR050767">
    <property type="entry name" value="Sel1_AlgK"/>
</dbReference>
<organism evidence="4 5">
    <name type="scientific">Besnoitia besnoiti</name>
    <name type="common">Apicomplexan protozoan</name>
    <dbReference type="NCBI Taxonomy" id="94643"/>
    <lineage>
        <taxon>Eukaryota</taxon>
        <taxon>Sar</taxon>
        <taxon>Alveolata</taxon>
        <taxon>Apicomplexa</taxon>
        <taxon>Conoidasida</taxon>
        <taxon>Coccidia</taxon>
        <taxon>Eucoccidiorida</taxon>
        <taxon>Eimeriorina</taxon>
        <taxon>Sarcocystidae</taxon>
        <taxon>Besnoitia</taxon>
    </lineage>
</organism>
<comment type="similarity">
    <text evidence="1">Belongs to the sel-1 family.</text>
</comment>
<feature type="region of interest" description="Disordered" evidence="2">
    <location>
        <begin position="308"/>
        <end position="335"/>
    </location>
</feature>
<evidence type="ECO:0000313" key="4">
    <source>
        <dbReference type="EMBL" id="PFH32630.1"/>
    </source>
</evidence>
<feature type="compositionally biased region" description="Basic and acidic residues" evidence="2">
    <location>
        <begin position="1083"/>
        <end position="1095"/>
    </location>
</feature>
<comment type="caution">
    <text evidence="4">The sequence shown here is derived from an EMBL/GenBank/DDBJ whole genome shotgun (WGS) entry which is preliminary data.</text>
</comment>
<keyword evidence="3" id="KW-1133">Transmembrane helix</keyword>
<evidence type="ECO:0000313" key="5">
    <source>
        <dbReference type="Proteomes" id="UP000224006"/>
    </source>
</evidence>
<keyword evidence="3" id="KW-0812">Transmembrane</keyword>
<dbReference type="STRING" id="94643.A0A2A9MB70"/>
<dbReference type="SMART" id="SM00671">
    <property type="entry name" value="SEL1"/>
    <property type="match status" value="8"/>
</dbReference>
<feature type="region of interest" description="Disordered" evidence="2">
    <location>
        <begin position="896"/>
        <end position="1095"/>
    </location>
</feature>
<dbReference type="VEuPathDB" id="ToxoDB:BESB_012420"/>
<dbReference type="InterPro" id="IPR006597">
    <property type="entry name" value="Sel1-like"/>
</dbReference>
<dbReference type="Pfam" id="PF08238">
    <property type="entry name" value="Sel1"/>
    <property type="match status" value="10"/>
</dbReference>
<gene>
    <name evidence="4" type="ORF">BESB_012420</name>
</gene>
<feature type="compositionally biased region" description="Low complexity" evidence="2">
    <location>
        <begin position="811"/>
        <end position="851"/>
    </location>
</feature>
<dbReference type="GO" id="GO:0036503">
    <property type="term" value="P:ERAD pathway"/>
    <property type="evidence" value="ECO:0007669"/>
    <property type="project" value="TreeGrafter"/>
</dbReference>
<accession>A0A2A9MB70</accession>
<dbReference type="GeneID" id="40306304"/>
<reference evidence="4 5" key="1">
    <citation type="submission" date="2017-09" db="EMBL/GenBank/DDBJ databases">
        <title>Genome sequencing of Besnoitia besnoiti strain Bb-Ger1.</title>
        <authorList>
            <person name="Schares G."/>
            <person name="Venepally P."/>
            <person name="Lorenzi H.A."/>
        </authorList>
    </citation>
    <scope>NUCLEOTIDE SEQUENCE [LARGE SCALE GENOMIC DNA]</scope>
    <source>
        <strain evidence="4 5">Bb-Ger1</strain>
    </source>
</reference>
<keyword evidence="3" id="KW-0472">Membrane</keyword>
<dbReference type="OrthoDB" id="27934at2759"/>
<dbReference type="EMBL" id="NWUJ01000010">
    <property type="protein sequence ID" value="PFH32630.1"/>
    <property type="molecule type" value="Genomic_DNA"/>
</dbReference>
<name>A0A2A9MB70_BESBE</name>
<dbReference type="Gene3D" id="1.25.40.10">
    <property type="entry name" value="Tetratricopeptide repeat domain"/>
    <property type="match status" value="2"/>
</dbReference>
<dbReference type="Proteomes" id="UP000224006">
    <property type="component" value="Chromosome IX"/>
</dbReference>
<protein>
    <submittedName>
        <fullName evidence="4">Sel1 repeat-containing protein</fullName>
    </submittedName>
</protein>
<sequence>MLLMEAEGRSFHVYDLLANCSERDVRCQYELGVFYFLGVPPLPARNLTASLVLWHGAALGGSADAQYALALLHSNLRDLPPLPAFASSPGASAAAARRPAAPPPRVVVDDDLSVTLQDDGGAAAALDFSAVARYSEALMRRQEEIEAQQRNLWWLPLRVLERGWALVTAARDSLLGNAPRARTDAELRALFGAAEDAARSMPNFAANPGGAALAELYAAAASGHPGASMALAARTQLATADVSMRQGQACSAAVNFYLPYAKRVAVSYGGGIPQAPELLRFHSPAASVSGVPAAGGGLLRFAPASLSPGESAAAAPRGTGRRDEREGSAALHRLHPDSPDLDVLSELAHRGNADMQLALGKRYLFGVDGIQQNPQRARELLSGAADAGRTEARALLGYMDALGVGGEPDLFSATMHFLAAAARDDQPMALNGLGYLHFFGTEFIHKNELAAFHLFNISAAHAFPDAEANLAAMFVTGHGHAQSFVKAMHAYTKALRSGSTGAAYALGLMHLNGLGAVRDCAVASSLLKRVCEKGGYVTKNLQKAYMLYERGLFEEAAFHLLLLAEAGHEVSQTNLAFMFDSGLTDLFFDGTVERQRLHAQRFYQMAAANGSPLAELRLGDFAYYGYGVEKQIRARRPTEPLLDDDGNDMSDWISEAYEVYTPRRPSLRVAVGHYHRVADMTPDAKWLAGYVAKASFNLGFMRMQGLGLTQDFGLARQHFERCLYVDPAAPRAPVYLALGLLKFLKWRQEVDLRQILRELLEDPRIVLLLLMFVLMTALALLRVLTRRLQPPPHDVFFASHAHPVAPPSAPAPSAASSGSLGSSASPASSPASSGPASAASTSAAAAAPSAEPDSKSPTEARAPSLFESPVRRSSYPHFRGVCRGSSLPSSFLPTAGVSSGVSLEPEAPAPPAVGGPTEPAEDEGGLQANSGSSGAAHSDRMRRAQLFEAAAAKREKEAAALQLGESRENAFSSETDHEAQGGDSQGSEQVEGGQALPATSHANGLGAENAGGYAGFEHESDAVPHLQAEPSQSVDTAEGGMLQATGKDIWMRSEDGNRASVSMQSEMPGVSREQAENGNGESARSKDFDADVRTS</sequence>
<evidence type="ECO:0000256" key="3">
    <source>
        <dbReference type="SAM" id="Phobius"/>
    </source>
</evidence>
<feature type="transmembrane region" description="Helical" evidence="3">
    <location>
        <begin position="765"/>
        <end position="784"/>
    </location>
</feature>
<feature type="region of interest" description="Disordered" evidence="2">
    <location>
        <begin position="807"/>
        <end position="868"/>
    </location>
</feature>